<protein>
    <submittedName>
        <fullName evidence="3">Uncharacterized protein</fullName>
    </submittedName>
</protein>
<feature type="transmembrane region" description="Helical" evidence="2">
    <location>
        <begin position="238"/>
        <end position="257"/>
    </location>
</feature>
<feature type="compositionally biased region" description="Pro residues" evidence="1">
    <location>
        <begin position="139"/>
        <end position="153"/>
    </location>
</feature>
<keyword evidence="2" id="KW-0812">Transmembrane</keyword>
<sequence length="480" mass="51827">MSHNIRSHGLSPPPLPLPLLSPSSFPPLPFISPPPFLFPCLFPSSSLLSFLSLLSPSFLCSWFPLHLLRPFPSILHSLSHFLFPSYPLPLYPFPLFPPPITPPLSLSLYLSRPCPLPPPTHFLSLNASHPRPLSHRPSSSPPPPTLTPSSPPSRPLSLSLYFSRPLPLPPPTHFLSLNAATPCSSSPPPPHPYPHPTSPALPPNSLELLPLSPWFVSPLLHSPPLLPHLRPPPPPTRLMLYLILLPFIILYLPSPFLSPLPPVPLLPVALLSLFLFFFLFLPFSLSLFPFLFLGSPPLPPCLHALSPLPPPSSPSPLFPPLFPPSHLDFGVAICCLPLPLSPYPLPSSSPLPLSSVGDWFSRFPSHPYLPPLPPLAPPCLTPSPLLPAPPPPLSLLPPSSPFAPPSLPLSLPPPSPCLRRAICPNRKERGGAAEAGAGFPGGVLGPFVPISAFRDGWKRFDGADVRNVRLLTGDVIVGRP</sequence>
<keyword evidence="2" id="KW-1133">Transmembrane helix</keyword>
<feature type="region of interest" description="Disordered" evidence="1">
    <location>
        <begin position="129"/>
        <end position="153"/>
    </location>
</feature>
<evidence type="ECO:0000313" key="4">
    <source>
        <dbReference type="Proteomes" id="UP000283509"/>
    </source>
</evidence>
<reference evidence="3 4" key="2">
    <citation type="submission" date="2019-01" db="EMBL/GenBank/DDBJ databases">
        <title>The decoding of complex shrimp genome reveals the adaptation for benthos swimmer, frequently molting mechanism and breeding impact on genome.</title>
        <authorList>
            <person name="Sun Y."/>
            <person name="Gao Y."/>
            <person name="Yu Y."/>
        </authorList>
    </citation>
    <scope>NUCLEOTIDE SEQUENCE [LARGE SCALE GENOMIC DNA]</scope>
    <source>
        <tissue evidence="3">Muscle</tissue>
    </source>
</reference>
<evidence type="ECO:0000313" key="3">
    <source>
        <dbReference type="EMBL" id="ROT69291.1"/>
    </source>
</evidence>
<keyword evidence="2" id="KW-0472">Membrane</keyword>
<accession>A0A3R7M7K9</accession>
<comment type="caution">
    <text evidence="3">The sequence shown here is derived from an EMBL/GenBank/DDBJ whole genome shotgun (WGS) entry which is preliminary data.</text>
</comment>
<dbReference type="AlphaFoldDB" id="A0A3R7M7K9"/>
<organism evidence="3 4">
    <name type="scientific">Penaeus vannamei</name>
    <name type="common">Whiteleg shrimp</name>
    <name type="synonym">Litopenaeus vannamei</name>
    <dbReference type="NCBI Taxonomy" id="6689"/>
    <lineage>
        <taxon>Eukaryota</taxon>
        <taxon>Metazoa</taxon>
        <taxon>Ecdysozoa</taxon>
        <taxon>Arthropoda</taxon>
        <taxon>Crustacea</taxon>
        <taxon>Multicrustacea</taxon>
        <taxon>Malacostraca</taxon>
        <taxon>Eumalacostraca</taxon>
        <taxon>Eucarida</taxon>
        <taxon>Decapoda</taxon>
        <taxon>Dendrobranchiata</taxon>
        <taxon>Penaeoidea</taxon>
        <taxon>Penaeidae</taxon>
        <taxon>Penaeus</taxon>
    </lineage>
</organism>
<feature type="compositionally biased region" description="Low complexity" evidence="1">
    <location>
        <begin position="129"/>
        <end position="138"/>
    </location>
</feature>
<evidence type="ECO:0000256" key="2">
    <source>
        <dbReference type="SAM" id="Phobius"/>
    </source>
</evidence>
<gene>
    <name evidence="3" type="ORF">C7M84_012512</name>
</gene>
<name>A0A3R7M7K9_PENVA</name>
<keyword evidence="4" id="KW-1185">Reference proteome</keyword>
<reference evidence="3 4" key="1">
    <citation type="submission" date="2018-04" db="EMBL/GenBank/DDBJ databases">
        <authorList>
            <person name="Zhang X."/>
            <person name="Yuan J."/>
            <person name="Li F."/>
            <person name="Xiang J."/>
        </authorList>
    </citation>
    <scope>NUCLEOTIDE SEQUENCE [LARGE SCALE GENOMIC DNA]</scope>
    <source>
        <tissue evidence="3">Muscle</tissue>
    </source>
</reference>
<dbReference type="Proteomes" id="UP000283509">
    <property type="component" value="Unassembled WGS sequence"/>
</dbReference>
<evidence type="ECO:0000256" key="1">
    <source>
        <dbReference type="SAM" id="MobiDB-lite"/>
    </source>
</evidence>
<feature type="transmembrane region" description="Helical" evidence="2">
    <location>
        <begin position="269"/>
        <end position="293"/>
    </location>
</feature>
<dbReference type="EMBL" id="QCYY01002585">
    <property type="protein sequence ID" value="ROT69291.1"/>
    <property type="molecule type" value="Genomic_DNA"/>
</dbReference>
<proteinExistence type="predicted"/>